<comment type="similarity">
    <text evidence="1">Belongs to the 'phage' integrase family.</text>
</comment>
<evidence type="ECO:0000313" key="9">
    <source>
        <dbReference type="Proteomes" id="UP001589608"/>
    </source>
</evidence>
<keyword evidence="3 5" id="KW-0238">DNA-binding</keyword>
<evidence type="ECO:0000256" key="3">
    <source>
        <dbReference type="ARBA" id="ARBA00023125"/>
    </source>
</evidence>
<evidence type="ECO:0000313" key="8">
    <source>
        <dbReference type="EMBL" id="MFB9441854.1"/>
    </source>
</evidence>
<dbReference type="Proteomes" id="UP001589608">
    <property type="component" value="Unassembled WGS sequence"/>
</dbReference>
<evidence type="ECO:0000256" key="4">
    <source>
        <dbReference type="ARBA" id="ARBA00023172"/>
    </source>
</evidence>
<dbReference type="PANTHER" id="PTHR30629:SF2">
    <property type="entry name" value="PROPHAGE INTEGRASE INTS-RELATED"/>
    <property type="match status" value="1"/>
</dbReference>
<evidence type="ECO:0000259" key="6">
    <source>
        <dbReference type="PROSITE" id="PS51898"/>
    </source>
</evidence>
<dbReference type="InterPro" id="IPR013762">
    <property type="entry name" value="Integrase-like_cat_sf"/>
</dbReference>
<feature type="domain" description="Core-binding (CB)" evidence="7">
    <location>
        <begin position="71"/>
        <end position="176"/>
    </location>
</feature>
<evidence type="ECO:0000256" key="5">
    <source>
        <dbReference type="PROSITE-ProRule" id="PRU01248"/>
    </source>
</evidence>
<keyword evidence="2" id="KW-0229">DNA integration</keyword>
<dbReference type="RefSeq" id="WP_223097434.1">
    <property type="nucleotide sequence ID" value="NZ_CP061913.1"/>
</dbReference>
<dbReference type="InterPro" id="IPR010998">
    <property type="entry name" value="Integrase_recombinase_N"/>
</dbReference>
<dbReference type="EMBL" id="JBHMCA010000007">
    <property type="protein sequence ID" value="MFB9441854.1"/>
    <property type="molecule type" value="Genomic_DNA"/>
</dbReference>
<name>A0ABV5LZ39_9ACTN</name>
<dbReference type="Pfam" id="PF14659">
    <property type="entry name" value="Phage_int_SAM_3"/>
    <property type="match status" value="1"/>
</dbReference>
<dbReference type="Gene3D" id="1.10.150.130">
    <property type="match status" value="1"/>
</dbReference>
<dbReference type="InterPro" id="IPR011010">
    <property type="entry name" value="DNA_brk_join_enz"/>
</dbReference>
<dbReference type="PANTHER" id="PTHR30629">
    <property type="entry name" value="PROPHAGE INTEGRASE"/>
    <property type="match status" value="1"/>
</dbReference>
<comment type="caution">
    <text evidence="8">The sequence shown here is derived from an EMBL/GenBank/DDBJ whole genome shotgun (WGS) entry which is preliminary data.</text>
</comment>
<dbReference type="InterPro" id="IPR004107">
    <property type="entry name" value="Integrase_SAM-like_N"/>
</dbReference>
<gene>
    <name evidence="8" type="ORF">ACFFTR_01975</name>
</gene>
<proteinExistence type="inferred from homology"/>
<dbReference type="InterPro" id="IPR002104">
    <property type="entry name" value="Integrase_catalytic"/>
</dbReference>
<dbReference type="InterPro" id="IPR044068">
    <property type="entry name" value="CB"/>
</dbReference>
<accession>A0ABV5LZ39</accession>
<dbReference type="Pfam" id="PF00589">
    <property type="entry name" value="Phage_integrase"/>
    <property type="match status" value="1"/>
</dbReference>
<reference evidence="8 9" key="1">
    <citation type="submission" date="2024-09" db="EMBL/GenBank/DDBJ databases">
        <authorList>
            <person name="Sun Q."/>
            <person name="Mori K."/>
        </authorList>
    </citation>
    <scope>NUCLEOTIDE SEQUENCE [LARGE SCALE GENOMIC DNA]</scope>
    <source>
        <strain evidence="8 9">JCM 3307</strain>
    </source>
</reference>
<evidence type="ECO:0000256" key="2">
    <source>
        <dbReference type="ARBA" id="ARBA00022908"/>
    </source>
</evidence>
<organism evidence="8 9">
    <name type="scientific">Dactylosporangium vinaceum</name>
    <dbReference type="NCBI Taxonomy" id="53362"/>
    <lineage>
        <taxon>Bacteria</taxon>
        <taxon>Bacillati</taxon>
        <taxon>Actinomycetota</taxon>
        <taxon>Actinomycetes</taxon>
        <taxon>Micromonosporales</taxon>
        <taxon>Micromonosporaceae</taxon>
        <taxon>Dactylosporangium</taxon>
    </lineage>
</organism>
<dbReference type="CDD" id="cd01189">
    <property type="entry name" value="INT_ICEBs1_C_like"/>
    <property type="match status" value="1"/>
</dbReference>
<dbReference type="SUPFAM" id="SSF56349">
    <property type="entry name" value="DNA breaking-rejoining enzymes"/>
    <property type="match status" value="1"/>
</dbReference>
<feature type="domain" description="Tyr recombinase" evidence="6">
    <location>
        <begin position="197"/>
        <end position="394"/>
    </location>
</feature>
<dbReference type="PROSITE" id="PS51900">
    <property type="entry name" value="CB"/>
    <property type="match status" value="1"/>
</dbReference>
<evidence type="ECO:0000256" key="1">
    <source>
        <dbReference type="ARBA" id="ARBA00008857"/>
    </source>
</evidence>
<protein>
    <submittedName>
        <fullName evidence="8">Tyrosine-type recombinase/integrase</fullName>
    </submittedName>
</protein>
<keyword evidence="9" id="KW-1185">Reference proteome</keyword>
<dbReference type="Gene3D" id="1.10.443.10">
    <property type="entry name" value="Intergrase catalytic core"/>
    <property type="match status" value="1"/>
</dbReference>
<evidence type="ECO:0000259" key="7">
    <source>
        <dbReference type="PROSITE" id="PS51900"/>
    </source>
</evidence>
<dbReference type="PROSITE" id="PS51898">
    <property type="entry name" value="TYR_RECOMBINASE"/>
    <property type="match status" value="1"/>
</dbReference>
<keyword evidence="4" id="KW-0233">DNA recombination</keyword>
<sequence>MSKQKGRNPNGEGSIYQRPNGSWAGTAFVMTTDGSMKRKTVYGKTWDEAHERLVELKAKSHRGIPAPDRSWKVEEYLRYWLQVYVSGLRPKTAEGYEGAVRLHLIPGLGRRRLTGLQVQHVRTFLDGLKQKCLCCANEWDRQGRCCSVGACCGRVPSVRQVQYVHAVLRNALQHAMREELLARNVATLVKVTTPRYKIGKGLSVGEMKLLLKAAQGHRLYALYVVAATMGLRRGELLGLRWQDIDLDNGTITIEKTVQRAGGKLHIQDTKTESSDSVLPLPEITRNTLRRHRTAQDHERKDLAEGWKEHGLVFPSEIGTPMEPRNLARHFTGVRERAGLTDVRLHDLRHTVVTVLMELGVPPHIVQAIARHSDVKLTLKIYAHSNLQEMRKALDKLDGWLS</sequence>
<dbReference type="InterPro" id="IPR050808">
    <property type="entry name" value="Phage_Integrase"/>
</dbReference>